<dbReference type="GO" id="GO:0016746">
    <property type="term" value="F:acyltransferase activity"/>
    <property type="evidence" value="ECO:0007669"/>
    <property type="project" value="InterPro"/>
</dbReference>
<protein>
    <submittedName>
        <fullName evidence="1">Stage V sporulation protein AD</fullName>
    </submittedName>
</protein>
<dbReference type="SUPFAM" id="SSF53901">
    <property type="entry name" value="Thiolase-like"/>
    <property type="match status" value="1"/>
</dbReference>
<dbReference type="PIRSF" id="PIRSF011570">
    <property type="entry name" value="SpoVAD"/>
    <property type="match status" value="1"/>
</dbReference>
<dbReference type="Gene3D" id="3.40.47.40">
    <property type="entry name" value="Stage V sporulation protein AD"/>
    <property type="match status" value="1"/>
</dbReference>
<accession>A0A9D2P8G3</accession>
<evidence type="ECO:0000313" key="2">
    <source>
        <dbReference type="Proteomes" id="UP000823895"/>
    </source>
</evidence>
<dbReference type="Pfam" id="PF07451">
    <property type="entry name" value="SpoVAD"/>
    <property type="match status" value="1"/>
</dbReference>
<dbReference type="EMBL" id="DWWI01000243">
    <property type="protein sequence ID" value="HJC44298.1"/>
    <property type="molecule type" value="Genomic_DNA"/>
</dbReference>
<dbReference type="InterPro" id="IPR016039">
    <property type="entry name" value="Thiolase-like"/>
</dbReference>
<dbReference type="Proteomes" id="UP000823895">
    <property type="component" value="Unassembled WGS sequence"/>
</dbReference>
<name>A0A9D2P8G3_9FIRM</name>
<organism evidence="1 2">
    <name type="scientific">Candidatus Mediterraneibacter gallistercoris</name>
    <dbReference type="NCBI Taxonomy" id="2838671"/>
    <lineage>
        <taxon>Bacteria</taxon>
        <taxon>Bacillati</taxon>
        <taxon>Bacillota</taxon>
        <taxon>Clostridia</taxon>
        <taxon>Lachnospirales</taxon>
        <taxon>Lachnospiraceae</taxon>
        <taxon>Mediterraneibacter</taxon>
    </lineage>
</organism>
<dbReference type="InterPro" id="IPR010894">
    <property type="entry name" value="SpoVAD"/>
</dbReference>
<proteinExistence type="predicted"/>
<comment type="caution">
    <text evidence="1">The sequence shown here is derived from an EMBL/GenBank/DDBJ whole genome shotgun (WGS) entry which is preliminary data.</text>
</comment>
<sequence length="356" mass="38090">MNRIIKGKQSLLFENAPYIVSAASVTGSKEAEGPLGKLFDMTNEDDLFGAQTWEEAESTMQKEACVLALGKAHVKADEIRYLFGGDLLRQGIATSMGVEGLQIPMFGLYGACSTSGEALALAGMSAAAGYGKYMLAVTSSHFGSAEKEFRFPLGYANQRPLSAHWTVTGSGAFLVRAAEQEGDTEDAAEDDVSTTHVSHVRIAGVTVGKIVDYGLKDSQNMGACMAPAAMDTIVRNFEDMGRSERDYDRIITGDLGYVGQSILFDLVREKGYDISKRHLDCGMTIYDREAQDTHAGGSGCGCAAVTLASFIIPKIEKGEWKRVLFVPTGALMSTVSFNEGASIPGIAHGIVLEYCP</sequence>
<reference evidence="1" key="2">
    <citation type="submission" date="2021-04" db="EMBL/GenBank/DDBJ databases">
        <authorList>
            <person name="Gilroy R."/>
        </authorList>
    </citation>
    <scope>NUCLEOTIDE SEQUENCE</scope>
    <source>
        <strain evidence="1">CHK165-2605</strain>
    </source>
</reference>
<reference evidence="1" key="1">
    <citation type="journal article" date="2021" name="PeerJ">
        <title>Extensive microbial diversity within the chicken gut microbiome revealed by metagenomics and culture.</title>
        <authorList>
            <person name="Gilroy R."/>
            <person name="Ravi A."/>
            <person name="Getino M."/>
            <person name="Pursley I."/>
            <person name="Horton D.L."/>
            <person name="Alikhan N.F."/>
            <person name="Baker D."/>
            <person name="Gharbi K."/>
            <person name="Hall N."/>
            <person name="Watson M."/>
            <person name="Adriaenssens E.M."/>
            <person name="Foster-Nyarko E."/>
            <person name="Jarju S."/>
            <person name="Secka A."/>
            <person name="Antonio M."/>
            <person name="Oren A."/>
            <person name="Chaudhuri R.R."/>
            <person name="La Ragione R."/>
            <person name="Hildebrand F."/>
            <person name="Pallen M.J."/>
        </authorList>
    </citation>
    <scope>NUCLEOTIDE SEQUENCE</scope>
    <source>
        <strain evidence="1">CHK165-2605</strain>
    </source>
</reference>
<dbReference type="InterPro" id="IPR038369">
    <property type="entry name" value="SpoVAD_sf"/>
</dbReference>
<dbReference type="AlphaFoldDB" id="A0A9D2P8G3"/>
<evidence type="ECO:0000313" key="1">
    <source>
        <dbReference type="EMBL" id="HJC44298.1"/>
    </source>
</evidence>
<gene>
    <name evidence="1" type="ORF">H9756_11610</name>
</gene>
<dbReference type="NCBIfam" id="NF006160">
    <property type="entry name" value="PRK08304.1"/>
    <property type="match status" value="1"/>
</dbReference>